<keyword evidence="6" id="KW-1185">Reference proteome</keyword>
<accession>A0ABS7ZCG9</accession>
<dbReference type="InterPro" id="IPR050879">
    <property type="entry name" value="Acyltransferase_3"/>
</dbReference>
<keyword evidence="5" id="KW-0012">Acyltransferase</keyword>
<evidence type="ECO:0000313" key="5">
    <source>
        <dbReference type="EMBL" id="MCA5892727.1"/>
    </source>
</evidence>
<dbReference type="GO" id="GO:0016746">
    <property type="term" value="F:acyltransferase activity"/>
    <property type="evidence" value="ECO:0007669"/>
    <property type="project" value="UniProtKB-KW"/>
</dbReference>
<feature type="transmembrane region" description="Helical" evidence="2">
    <location>
        <begin position="280"/>
        <end position="300"/>
    </location>
</feature>
<feature type="transmembrane region" description="Helical" evidence="2">
    <location>
        <begin position="60"/>
        <end position="79"/>
    </location>
</feature>
<reference evidence="5 6" key="1">
    <citation type="submission" date="2021-09" db="EMBL/GenBank/DDBJ databases">
        <title>Isoptericola luteus sp. nov., a novel bacterium isolated from Harbin, the capital city of Heilongjiang province.</title>
        <authorList>
            <person name="Li J."/>
        </authorList>
    </citation>
    <scope>NUCLEOTIDE SEQUENCE [LARGE SCALE GENOMIC DNA]</scope>
    <source>
        <strain evidence="5 6">NEAU-Y5</strain>
    </source>
</reference>
<dbReference type="Pfam" id="PF19040">
    <property type="entry name" value="SGNH"/>
    <property type="match status" value="1"/>
</dbReference>
<dbReference type="Proteomes" id="UP001319870">
    <property type="component" value="Unassembled WGS sequence"/>
</dbReference>
<feature type="compositionally biased region" description="Low complexity" evidence="1">
    <location>
        <begin position="1"/>
        <end position="25"/>
    </location>
</feature>
<evidence type="ECO:0000256" key="1">
    <source>
        <dbReference type="SAM" id="MobiDB-lite"/>
    </source>
</evidence>
<comment type="caution">
    <text evidence="5">The sequence shown here is derived from an EMBL/GenBank/DDBJ whole genome shotgun (WGS) entry which is preliminary data.</text>
</comment>
<feature type="transmembrane region" description="Helical" evidence="2">
    <location>
        <begin position="345"/>
        <end position="364"/>
    </location>
</feature>
<feature type="transmembrane region" description="Helical" evidence="2">
    <location>
        <begin position="171"/>
        <end position="187"/>
    </location>
</feature>
<feature type="transmembrane region" description="Helical" evidence="2">
    <location>
        <begin position="100"/>
        <end position="122"/>
    </location>
</feature>
<keyword evidence="2" id="KW-1133">Transmembrane helix</keyword>
<proteinExistence type="predicted"/>
<dbReference type="PANTHER" id="PTHR23028">
    <property type="entry name" value="ACETYLTRANSFERASE"/>
    <property type="match status" value="1"/>
</dbReference>
<feature type="domain" description="Acyltransferase 3" evidence="3">
    <location>
        <begin position="33"/>
        <end position="357"/>
    </location>
</feature>
<keyword evidence="2" id="KW-0812">Transmembrane</keyword>
<keyword evidence="5" id="KW-0808">Transferase</keyword>
<feature type="transmembrane region" description="Helical" evidence="2">
    <location>
        <begin position="231"/>
        <end position="248"/>
    </location>
</feature>
<sequence>MSTGIESPTAQTTSSTEAAEAVPTSRATRFRPDVEGLRAIAIGSVLLFHAGIVAVPGGFVGVDVFFVISGFLITGQLVREVEGTGKVSLVRFYARRARRLLPAAALVLVVTAGLVLSLGSIVDRKVFAGDIVAAAAYVENWRLAGRSVDYLAEGVSVSPVQHFWSLSVEEQFYIVWPILLLVVALLARRFHWPTRWVMAAGLAAIVVPSFVWSVVMSAASPANAFFVTTTRLWELGVGGLVAVGITLWPHIPRAVGLVLGWGGIAAIVAGALLLDESAIWPGHLALVPVLGTAAVIIAGTTDSSPGFLGHRLMVWLGGLSYSLYLWHWPLLIAATWVWGELGQKRGLLIVVLAVIPAWLSYKLVENPMRRIAQARWSPGVTLSVGLNLTALTVIAGLLLANSTPTSAPANASTQGKGAQELELQDGRATGVPDPVTVESFAPLPQDVVADRPDAYDTGCQVDQQTNEPHPCAYGDRTGSTHVMLLGDSKALQWIDALDPIAKDQGWVLDVATKSSCGFSPALQAKASGAPYKSCLAYNAALLDLVLEERPDAVIVSQGAGTALDSSGDLTRDEMVGGLVSVWRTLEDAGIDVVVIADNPRPHELPSGGHEAYKCVAQHLDQLPSCAFDTGTGLEQSGTFALEPAADLVPDVDLIDMNDLVCDDVCPPVIGEVLVYRQGSHLSRTYVRSTVPILSSRLVPVLHDAAAS</sequence>
<dbReference type="RefSeq" id="WP_225564504.1">
    <property type="nucleotide sequence ID" value="NZ_JAIXCQ010000003.1"/>
</dbReference>
<name>A0ABS7ZCG9_9MICO</name>
<feature type="transmembrane region" description="Helical" evidence="2">
    <location>
        <begin position="199"/>
        <end position="219"/>
    </location>
</feature>
<evidence type="ECO:0000259" key="3">
    <source>
        <dbReference type="Pfam" id="PF01757"/>
    </source>
</evidence>
<dbReference type="InterPro" id="IPR002656">
    <property type="entry name" value="Acyl_transf_3_dom"/>
</dbReference>
<feature type="domain" description="SGNH" evidence="4">
    <location>
        <begin position="459"/>
        <end position="692"/>
    </location>
</feature>
<feature type="transmembrane region" description="Helical" evidence="2">
    <location>
        <begin position="376"/>
        <end position="400"/>
    </location>
</feature>
<evidence type="ECO:0000313" key="6">
    <source>
        <dbReference type="Proteomes" id="UP001319870"/>
    </source>
</evidence>
<dbReference type="InterPro" id="IPR043968">
    <property type="entry name" value="SGNH"/>
</dbReference>
<dbReference type="Pfam" id="PF01757">
    <property type="entry name" value="Acyl_transf_3"/>
    <property type="match status" value="1"/>
</dbReference>
<evidence type="ECO:0000259" key="4">
    <source>
        <dbReference type="Pfam" id="PF19040"/>
    </source>
</evidence>
<feature type="transmembrane region" description="Helical" evidence="2">
    <location>
        <begin position="312"/>
        <end position="339"/>
    </location>
</feature>
<keyword evidence="2" id="KW-0472">Membrane</keyword>
<organism evidence="5 6">
    <name type="scientific">Isoptericola luteus</name>
    <dbReference type="NCBI Taxonomy" id="2879484"/>
    <lineage>
        <taxon>Bacteria</taxon>
        <taxon>Bacillati</taxon>
        <taxon>Actinomycetota</taxon>
        <taxon>Actinomycetes</taxon>
        <taxon>Micrococcales</taxon>
        <taxon>Promicromonosporaceae</taxon>
        <taxon>Isoptericola</taxon>
    </lineage>
</organism>
<feature type="transmembrane region" description="Helical" evidence="2">
    <location>
        <begin position="255"/>
        <end position="274"/>
    </location>
</feature>
<gene>
    <name evidence="5" type="ORF">LEP48_05085</name>
</gene>
<evidence type="ECO:0000256" key="2">
    <source>
        <dbReference type="SAM" id="Phobius"/>
    </source>
</evidence>
<feature type="region of interest" description="Disordered" evidence="1">
    <location>
        <begin position="1"/>
        <end position="26"/>
    </location>
</feature>
<dbReference type="EMBL" id="JAIXCQ010000003">
    <property type="protein sequence ID" value="MCA5892727.1"/>
    <property type="molecule type" value="Genomic_DNA"/>
</dbReference>
<protein>
    <submittedName>
        <fullName evidence="5">Acyltransferase</fullName>
    </submittedName>
</protein>
<dbReference type="PANTHER" id="PTHR23028:SF53">
    <property type="entry name" value="ACYL_TRANSF_3 DOMAIN-CONTAINING PROTEIN"/>
    <property type="match status" value="1"/>
</dbReference>